<evidence type="ECO:0000313" key="3">
    <source>
        <dbReference type="Proteomes" id="UP000274695"/>
    </source>
</evidence>
<gene>
    <name evidence="2" type="ORF">D0911_07830</name>
</gene>
<accession>A0ABX9W5M2</accession>
<organism evidence="2 3">
    <name type="scientific">Zhongshania marina</name>
    <dbReference type="NCBI Taxonomy" id="2304603"/>
    <lineage>
        <taxon>Bacteria</taxon>
        <taxon>Pseudomonadati</taxon>
        <taxon>Pseudomonadota</taxon>
        <taxon>Gammaproteobacteria</taxon>
        <taxon>Cellvibrionales</taxon>
        <taxon>Spongiibacteraceae</taxon>
        <taxon>Zhongshania</taxon>
    </lineage>
</organism>
<comment type="caution">
    <text evidence="2">The sequence shown here is derived from an EMBL/GenBank/DDBJ whole genome shotgun (WGS) entry which is preliminary data.</text>
</comment>
<keyword evidence="3" id="KW-1185">Reference proteome</keyword>
<protein>
    <recommendedName>
        <fullName evidence="4">Outer membrane lipoprotein</fullName>
    </recommendedName>
</protein>
<feature type="signal peptide" evidence="1">
    <location>
        <begin position="1"/>
        <end position="18"/>
    </location>
</feature>
<dbReference type="Proteomes" id="UP000274695">
    <property type="component" value="Unassembled WGS sequence"/>
</dbReference>
<dbReference type="PROSITE" id="PS51257">
    <property type="entry name" value="PROKAR_LIPOPROTEIN"/>
    <property type="match status" value="1"/>
</dbReference>
<evidence type="ECO:0000313" key="2">
    <source>
        <dbReference type="EMBL" id="RNL64668.1"/>
    </source>
</evidence>
<dbReference type="EMBL" id="RHGB01000007">
    <property type="protein sequence ID" value="RNL64668.1"/>
    <property type="molecule type" value="Genomic_DNA"/>
</dbReference>
<feature type="chain" id="PRO_5045148619" description="Outer membrane lipoprotein" evidence="1">
    <location>
        <begin position="19"/>
        <end position="157"/>
    </location>
</feature>
<evidence type="ECO:0000256" key="1">
    <source>
        <dbReference type="SAM" id="SignalP"/>
    </source>
</evidence>
<name>A0ABX9W5M2_9GAMM</name>
<reference evidence="2 3" key="1">
    <citation type="submission" date="2018-10" db="EMBL/GenBank/DDBJ databases">
        <title>Draft genome sequence of Zhongshania sp. DSW25-10.</title>
        <authorList>
            <person name="Oh J."/>
        </authorList>
    </citation>
    <scope>NUCLEOTIDE SEQUENCE [LARGE SCALE GENOMIC DNA]</scope>
    <source>
        <strain evidence="2 3">DSW25-10</strain>
    </source>
</reference>
<proteinExistence type="predicted"/>
<evidence type="ECO:0008006" key="4">
    <source>
        <dbReference type="Google" id="ProtNLM"/>
    </source>
</evidence>
<sequence length="157" mass="17466">MRILVVPLVLLISGCVSVVSDDVAYSNFVGKRYQLEVDARVFETGCSSSWSGKYLLAPGDFEITPDKRFGQSCPSKLVGELPKHTIVEVREVLISEWFGGACYRVLIAPLSGDFKAVNIDVPACLHHPRPYWIYPSYPSIPGQLGFKQEYFIPAELP</sequence>
<keyword evidence="1" id="KW-0732">Signal</keyword>